<dbReference type="Gene3D" id="3.40.50.1820">
    <property type="entry name" value="alpha/beta hydrolase"/>
    <property type="match status" value="1"/>
</dbReference>
<organism evidence="3 4">
    <name type="scientific">Leucobacter luti</name>
    <dbReference type="NCBI Taxonomy" id="340320"/>
    <lineage>
        <taxon>Bacteria</taxon>
        <taxon>Bacillati</taxon>
        <taxon>Actinomycetota</taxon>
        <taxon>Actinomycetes</taxon>
        <taxon>Micrococcales</taxon>
        <taxon>Microbacteriaceae</taxon>
        <taxon>Leucobacter</taxon>
    </lineage>
</organism>
<dbReference type="EMBL" id="SNYA01000003">
    <property type="protein sequence ID" value="TDP93492.1"/>
    <property type="molecule type" value="Genomic_DNA"/>
</dbReference>
<dbReference type="PANTHER" id="PTHR43039">
    <property type="entry name" value="ESTERASE-RELATED"/>
    <property type="match status" value="1"/>
</dbReference>
<dbReference type="SUPFAM" id="SSF53474">
    <property type="entry name" value="alpha/beta-Hydrolases"/>
    <property type="match status" value="1"/>
</dbReference>
<dbReference type="AlphaFoldDB" id="A0A4R6S1R3"/>
<dbReference type="InterPro" id="IPR029058">
    <property type="entry name" value="AB_hydrolase_fold"/>
</dbReference>
<gene>
    <name evidence="3" type="ORF">EDF62_1473</name>
</gene>
<accession>A0A4R6S1R3</accession>
<reference evidence="3 4" key="1">
    <citation type="submission" date="2019-03" db="EMBL/GenBank/DDBJ databases">
        <title>Genomic analyses of the natural microbiome of Caenorhabditis elegans.</title>
        <authorList>
            <person name="Samuel B."/>
        </authorList>
    </citation>
    <scope>NUCLEOTIDE SEQUENCE [LARGE SCALE GENOMIC DNA]</scope>
    <source>
        <strain evidence="3 4">JUb18</strain>
    </source>
</reference>
<dbReference type="InterPro" id="IPR000073">
    <property type="entry name" value="AB_hydrolase_1"/>
</dbReference>
<dbReference type="Pfam" id="PF00561">
    <property type="entry name" value="Abhydrolase_1"/>
    <property type="match status" value="1"/>
</dbReference>
<feature type="domain" description="AB hydrolase-1" evidence="2">
    <location>
        <begin position="32"/>
        <end position="266"/>
    </location>
</feature>
<keyword evidence="4" id="KW-1185">Reference proteome</keyword>
<comment type="similarity">
    <text evidence="1">Belongs to the AB hydrolase superfamily.</text>
</comment>
<proteinExistence type="inferred from homology"/>
<protein>
    <submittedName>
        <fullName evidence="3">Sigma-B regulation protein RsbQ</fullName>
    </submittedName>
</protein>
<evidence type="ECO:0000259" key="2">
    <source>
        <dbReference type="Pfam" id="PF00561"/>
    </source>
</evidence>
<name>A0A4R6S1R3_9MICO</name>
<dbReference type="RefSeq" id="WP_208107875.1">
    <property type="nucleotide sequence ID" value="NZ_SNYA01000003.1"/>
</dbReference>
<evidence type="ECO:0000313" key="4">
    <source>
        <dbReference type="Proteomes" id="UP000295601"/>
    </source>
</evidence>
<dbReference type="Proteomes" id="UP000295601">
    <property type="component" value="Unassembled WGS sequence"/>
</dbReference>
<dbReference type="GO" id="GO:0003824">
    <property type="term" value="F:catalytic activity"/>
    <property type="evidence" value="ECO:0007669"/>
    <property type="project" value="UniProtKB-ARBA"/>
</dbReference>
<sequence>MSGVVRADASALTASEVIRRNAVTVRGPEGAPALVFAHGYGTNQTTWARVADAFVADHRVILFDYVGSGDSDLAAYDERRYDSYDGYATDLIEVLDAVGAAQVTLVAHSASGMIGALASLRRPELFARIIMVCPSPRYVDDDGYVGGFSRADVLGLIDAIDANQPSWAASLAPAVTARDDRPEVADRVRQLFAATPQRVAKHFARVVFLSDVRSRLPEIHVPCVILQSSGDIICPPHIGAYLRDRIPNATLVPLNSSGHFVHLTEPELIVDQIRAAL</sequence>
<evidence type="ECO:0000256" key="1">
    <source>
        <dbReference type="ARBA" id="ARBA00008645"/>
    </source>
</evidence>
<comment type="caution">
    <text evidence="3">The sequence shown here is derived from an EMBL/GenBank/DDBJ whole genome shotgun (WGS) entry which is preliminary data.</text>
</comment>
<evidence type="ECO:0000313" key="3">
    <source>
        <dbReference type="EMBL" id="TDP93492.1"/>
    </source>
</evidence>